<dbReference type="RefSeq" id="WP_006784821.1">
    <property type="nucleotide sequence ID" value="NZ_CAJJOK010000003.1"/>
</dbReference>
<dbReference type="PANTHER" id="PTHR48081">
    <property type="entry name" value="AB HYDROLASE SUPERFAMILY PROTEIN C4A8.06C"/>
    <property type="match status" value="1"/>
</dbReference>
<protein>
    <submittedName>
        <fullName evidence="3">Alpha/beta hydrolase fold domain-containing protein</fullName>
    </submittedName>
</protein>
<evidence type="ECO:0000256" key="1">
    <source>
        <dbReference type="ARBA" id="ARBA00022801"/>
    </source>
</evidence>
<reference evidence="3 4" key="1">
    <citation type="journal article" date="2019" name="Nat. Med.">
        <title>A library of human gut bacterial isolates paired with longitudinal multiomics data enables mechanistic microbiome research.</title>
        <authorList>
            <person name="Poyet M."/>
            <person name="Groussin M."/>
            <person name="Gibbons S.M."/>
            <person name="Avila-Pacheco J."/>
            <person name="Jiang X."/>
            <person name="Kearney S.M."/>
            <person name="Perrotta A.R."/>
            <person name="Berdy B."/>
            <person name="Zhao S."/>
            <person name="Lieberman T.D."/>
            <person name="Swanson P.K."/>
            <person name="Smith M."/>
            <person name="Roesemann S."/>
            <person name="Alexander J.E."/>
            <person name="Rich S.A."/>
            <person name="Livny J."/>
            <person name="Vlamakis H."/>
            <person name="Clish C."/>
            <person name="Bullock K."/>
            <person name="Deik A."/>
            <person name="Scott J."/>
            <person name="Pierce K.A."/>
            <person name="Xavier R.J."/>
            <person name="Alm E.J."/>
        </authorList>
    </citation>
    <scope>NUCLEOTIDE SEQUENCE [LARGE SCALE GENOMIC DNA]</scope>
    <source>
        <strain evidence="3 4">BIOML-A198</strain>
    </source>
</reference>
<accession>A0A9X5AN29</accession>
<name>A0A9X5AN29_9FIRM</name>
<dbReference type="Pfam" id="PF20434">
    <property type="entry name" value="BD-FAE"/>
    <property type="match status" value="1"/>
</dbReference>
<dbReference type="InterPro" id="IPR029058">
    <property type="entry name" value="AB_hydrolase_fold"/>
</dbReference>
<evidence type="ECO:0000313" key="4">
    <source>
        <dbReference type="Proteomes" id="UP000487649"/>
    </source>
</evidence>
<sequence length="301" mass="33465">MTKQKRPFKENLLDVTNIEPKYLDISYATLSERQKLDIYLPSVDEGPFPVIVHIHGGAFKMGNKRDEQLTSILLGLKRGYAIVSVNYRLSQEAKFPAAVEDVKAAIRFIKANAKKYQLNPNKIAVWGGSAGGHLSAMVGVTSHLSLFEHPQLGNIEQSSAVQAVVDWFGPINFLTMDEQFKELEVNPKLGITCSINSPESEYIGTLITEVPDLVQKSNPETYIDASNPPFFIQHGTADGNIPYLQSVYFSNKLKEVIGENKVYFELLEGAGHGDGVFSDKLYFTASENLEKVFVFLDSVLK</sequence>
<dbReference type="PANTHER" id="PTHR48081:SF13">
    <property type="entry name" value="ALPHA_BETA HYDROLASE"/>
    <property type="match status" value="1"/>
</dbReference>
<dbReference type="SUPFAM" id="SSF53474">
    <property type="entry name" value="alpha/beta-Hydrolases"/>
    <property type="match status" value="1"/>
</dbReference>
<dbReference type="InterPro" id="IPR049492">
    <property type="entry name" value="BD-FAE-like_dom"/>
</dbReference>
<dbReference type="Proteomes" id="UP000487649">
    <property type="component" value="Unassembled WGS sequence"/>
</dbReference>
<evidence type="ECO:0000259" key="2">
    <source>
        <dbReference type="Pfam" id="PF20434"/>
    </source>
</evidence>
<gene>
    <name evidence="3" type="ORF">GMA92_01530</name>
</gene>
<proteinExistence type="predicted"/>
<comment type="caution">
    <text evidence="3">The sequence shown here is derived from an EMBL/GenBank/DDBJ whole genome shotgun (WGS) entry which is preliminary data.</text>
</comment>
<dbReference type="Gene3D" id="3.40.50.1820">
    <property type="entry name" value="alpha/beta hydrolase"/>
    <property type="match status" value="1"/>
</dbReference>
<organism evidence="3 4">
    <name type="scientific">Turicibacter sanguinis</name>
    <dbReference type="NCBI Taxonomy" id="154288"/>
    <lineage>
        <taxon>Bacteria</taxon>
        <taxon>Bacillati</taxon>
        <taxon>Bacillota</taxon>
        <taxon>Erysipelotrichia</taxon>
        <taxon>Erysipelotrichales</taxon>
        <taxon>Turicibacteraceae</taxon>
        <taxon>Turicibacter</taxon>
    </lineage>
</organism>
<keyword evidence="1 3" id="KW-0378">Hydrolase</keyword>
<feature type="domain" description="BD-FAE-like" evidence="2">
    <location>
        <begin position="36"/>
        <end position="253"/>
    </location>
</feature>
<dbReference type="EMBL" id="WMQE01000002">
    <property type="protein sequence ID" value="MTK20116.1"/>
    <property type="molecule type" value="Genomic_DNA"/>
</dbReference>
<dbReference type="InterPro" id="IPR050300">
    <property type="entry name" value="GDXG_lipolytic_enzyme"/>
</dbReference>
<dbReference type="GO" id="GO:0016787">
    <property type="term" value="F:hydrolase activity"/>
    <property type="evidence" value="ECO:0007669"/>
    <property type="project" value="UniProtKB-KW"/>
</dbReference>
<evidence type="ECO:0000313" key="3">
    <source>
        <dbReference type="EMBL" id="MTK20116.1"/>
    </source>
</evidence>
<dbReference type="AlphaFoldDB" id="A0A9X5AN29"/>